<organism evidence="2 3">
    <name type="scientific">Dongia soli</name>
    <dbReference type="NCBI Taxonomy" id="600628"/>
    <lineage>
        <taxon>Bacteria</taxon>
        <taxon>Pseudomonadati</taxon>
        <taxon>Pseudomonadota</taxon>
        <taxon>Alphaproteobacteria</taxon>
        <taxon>Rhodospirillales</taxon>
        <taxon>Dongiaceae</taxon>
        <taxon>Dongia</taxon>
    </lineage>
</organism>
<name>A0ABU5EAD4_9PROT</name>
<keyword evidence="2" id="KW-0969">Cilium</keyword>
<keyword evidence="2" id="KW-0966">Cell projection</keyword>
<gene>
    <name evidence="2" type="ORF">SMD27_08250</name>
</gene>
<evidence type="ECO:0000256" key="1">
    <source>
        <dbReference type="SAM" id="MobiDB-lite"/>
    </source>
</evidence>
<reference evidence="2 3" key="1">
    <citation type="journal article" date="2016" name="Antonie Van Leeuwenhoek">
        <title>Dongia soli sp. nov., isolated from soil from Dokdo, Korea.</title>
        <authorList>
            <person name="Kim D.U."/>
            <person name="Lee H."/>
            <person name="Kim H."/>
            <person name="Kim S.G."/>
            <person name="Ka J.O."/>
        </authorList>
    </citation>
    <scope>NUCLEOTIDE SEQUENCE [LARGE SCALE GENOMIC DNA]</scope>
    <source>
        <strain evidence="2 3">D78</strain>
    </source>
</reference>
<dbReference type="Proteomes" id="UP001279642">
    <property type="component" value="Unassembled WGS sequence"/>
</dbReference>
<feature type="compositionally biased region" description="Low complexity" evidence="1">
    <location>
        <begin position="1"/>
        <end position="25"/>
    </location>
</feature>
<dbReference type="RefSeq" id="WP_320507891.1">
    <property type="nucleotide sequence ID" value="NZ_JAXCLW010000002.1"/>
</dbReference>
<keyword evidence="3" id="KW-1185">Reference proteome</keyword>
<dbReference type="InterPro" id="IPR019704">
    <property type="entry name" value="Flagellar_assmbl_FliX_class2"/>
</dbReference>
<protein>
    <submittedName>
        <fullName evidence="2">Flagellar assembly protein FliX</fullName>
    </submittedName>
</protein>
<feature type="region of interest" description="Disordered" evidence="1">
    <location>
        <begin position="1"/>
        <end position="42"/>
    </location>
</feature>
<evidence type="ECO:0000313" key="2">
    <source>
        <dbReference type="EMBL" id="MDY0882831.1"/>
    </source>
</evidence>
<sequence length="141" mass="15192">MKIDPTGTRPTAARKAGGTTTTGSTDFAKNLAEPETAGAARMQSPVGLNSLAALLTVQETDETLGRRARSRAKQRGESILDQLEEIRLGLLLGVIPMAKLEGLAQLVRAKREQFQDPELQSILDEIELRAAVELAKLSRSV</sequence>
<dbReference type="EMBL" id="JAXCLW010000002">
    <property type="protein sequence ID" value="MDY0882831.1"/>
    <property type="molecule type" value="Genomic_DNA"/>
</dbReference>
<accession>A0ABU5EAD4</accession>
<dbReference type="Pfam" id="PF10768">
    <property type="entry name" value="FliX"/>
    <property type="match status" value="1"/>
</dbReference>
<proteinExistence type="predicted"/>
<evidence type="ECO:0000313" key="3">
    <source>
        <dbReference type="Proteomes" id="UP001279642"/>
    </source>
</evidence>
<comment type="caution">
    <text evidence="2">The sequence shown here is derived from an EMBL/GenBank/DDBJ whole genome shotgun (WGS) entry which is preliminary data.</text>
</comment>
<keyword evidence="2" id="KW-0282">Flagellum</keyword>